<dbReference type="OrthoDB" id="1641593at2"/>
<feature type="region of interest" description="Disordered" evidence="1">
    <location>
        <begin position="45"/>
        <end position="74"/>
    </location>
</feature>
<protein>
    <recommendedName>
        <fullName evidence="3">PASTA domain-containing protein</fullName>
    </recommendedName>
</protein>
<dbReference type="Gene3D" id="3.30.10.20">
    <property type="match status" value="1"/>
</dbReference>
<sequence>MSSDANENLALETNDLQSSASDYDKQEFDDVDVMFQEETKHVNDTKIKVKRKRKKSDKGLDEDHSTGNGIEHDVEIDPDYKKKQQTKRILIGGIVGICLLLLYMVYYQMTHVSVPDFSGKTVVEAKNWATENKMKPEIKQEYSLKIDSNGIISQSIAPNKKIKKGSNITFKVSEGADPKGKIELPDFETMSKEEVEQWIKKNKAENVTIIDEYNDKIETGKFIRLEFTDKEVNKDHYLRQDIANVYFSKGKEVFEKNISVPDFRKKAKGKREREKKRERRKSREREEERDERAERGKGEGGGGGGGGEGGEGEREGKKIFLFLILEKKQNQRLKIGQRKMRSMSSSKNLIQIRLNQILSYRKQFLQKQN</sequence>
<keyword evidence="2" id="KW-0472">Membrane</keyword>
<feature type="transmembrane region" description="Helical" evidence="2">
    <location>
        <begin position="89"/>
        <end position="109"/>
    </location>
</feature>
<evidence type="ECO:0000313" key="5">
    <source>
        <dbReference type="Proteomes" id="UP000191200"/>
    </source>
</evidence>
<proteinExistence type="predicted"/>
<keyword evidence="5" id="KW-1185">Reference proteome</keyword>
<feature type="region of interest" description="Disordered" evidence="1">
    <location>
        <begin position="1"/>
        <end position="23"/>
    </location>
</feature>
<feature type="compositionally biased region" description="Basic and acidic residues" evidence="1">
    <location>
        <begin position="57"/>
        <end position="74"/>
    </location>
</feature>
<dbReference type="AlphaFoldDB" id="A0A1J0A5W8"/>
<feature type="domain" description="PASTA" evidence="3">
    <location>
        <begin position="108"/>
        <end position="174"/>
    </location>
</feature>
<evidence type="ECO:0000259" key="3">
    <source>
        <dbReference type="PROSITE" id="PS51178"/>
    </source>
</evidence>
<evidence type="ECO:0000313" key="4">
    <source>
        <dbReference type="EMBL" id="APB31328.1"/>
    </source>
</evidence>
<name>A0A1J0A5W8_9ENTE</name>
<organism evidence="4 5">
    <name type="scientific">Vagococcus teuberi</name>
    <dbReference type="NCBI Taxonomy" id="519472"/>
    <lineage>
        <taxon>Bacteria</taxon>
        <taxon>Bacillati</taxon>
        <taxon>Bacillota</taxon>
        <taxon>Bacilli</taxon>
        <taxon>Lactobacillales</taxon>
        <taxon>Enterococcaceae</taxon>
        <taxon>Vagococcus</taxon>
    </lineage>
</organism>
<accession>A0A1J0A5W8</accession>
<keyword evidence="2" id="KW-0812">Transmembrane</keyword>
<dbReference type="CDD" id="cd06577">
    <property type="entry name" value="PASTA_pknB"/>
    <property type="match status" value="1"/>
</dbReference>
<feature type="compositionally biased region" description="Gly residues" evidence="1">
    <location>
        <begin position="299"/>
        <end position="309"/>
    </location>
</feature>
<dbReference type="EMBL" id="CP017267">
    <property type="protein sequence ID" value="APB31328.1"/>
    <property type="molecule type" value="Genomic_DNA"/>
</dbReference>
<keyword evidence="2" id="KW-1133">Transmembrane helix</keyword>
<dbReference type="PROSITE" id="PS51178">
    <property type="entry name" value="PASTA"/>
    <property type="match status" value="1"/>
</dbReference>
<dbReference type="SUPFAM" id="SSF54184">
    <property type="entry name" value="Penicillin-binding protein 2x (pbp-2x), c-terminal domain"/>
    <property type="match status" value="1"/>
</dbReference>
<dbReference type="SMART" id="SM00740">
    <property type="entry name" value="PASTA"/>
    <property type="match status" value="2"/>
</dbReference>
<dbReference type="KEGG" id="vte:BHY08_05485"/>
<evidence type="ECO:0000256" key="2">
    <source>
        <dbReference type="SAM" id="Phobius"/>
    </source>
</evidence>
<dbReference type="STRING" id="519472.BHY08_05485"/>
<dbReference type="InterPro" id="IPR005543">
    <property type="entry name" value="PASTA_dom"/>
</dbReference>
<feature type="compositionally biased region" description="Basic and acidic residues" evidence="1">
    <location>
        <begin position="281"/>
        <end position="298"/>
    </location>
</feature>
<feature type="compositionally biased region" description="Basic residues" evidence="1">
    <location>
        <begin position="265"/>
        <end position="280"/>
    </location>
</feature>
<dbReference type="Proteomes" id="UP000191200">
    <property type="component" value="Chromosome"/>
</dbReference>
<gene>
    <name evidence="4" type="ORF">BHY08_05485</name>
</gene>
<feature type="region of interest" description="Disordered" evidence="1">
    <location>
        <begin position="264"/>
        <end position="313"/>
    </location>
</feature>
<evidence type="ECO:0000256" key="1">
    <source>
        <dbReference type="SAM" id="MobiDB-lite"/>
    </source>
</evidence>
<dbReference type="Pfam" id="PF03793">
    <property type="entry name" value="PASTA"/>
    <property type="match status" value="1"/>
</dbReference>
<reference evidence="4 5" key="1">
    <citation type="submission" date="2016-09" db="EMBL/GenBank/DDBJ databases">
        <title>Vagococcus teuberi sp. nov., isolated from the Malian artisanal sour milk fene.</title>
        <authorList>
            <person name="Wullschleger S."/>
            <person name="Seifert C."/>
            <person name="Baumgartner S."/>
            <person name="Lacroix C."/>
            <person name="Bonfoh B."/>
            <person name="Stevens M.J."/>
            <person name="Meile L."/>
        </authorList>
    </citation>
    <scope>NUCLEOTIDE SEQUENCE [LARGE SCALE GENOMIC DNA]</scope>
    <source>
        <strain evidence="4 5">DSM 21459</strain>
    </source>
</reference>